<protein>
    <submittedName>
        <fullName evidence="1">Peroxide stress protein YaaA</fullName>
    </submittedName>
</protein>
<organism evidence="1 2">
    <name type="scientific">Microcella daejeonensis</name>
    <dbReference type="NCBI Taxonomy" id="2994971"/>
    <lineage>
        <taxon>Bacteria</taxon>
        <taxon>Bacillati</taxon>
        <taxon>Actinomycetota</taxon>
        <taxon>Actinomycetes</taxon>
        <taxon>Micrococcales</taxon>
        <taxon>Microbacteriaceae</taxon>
        <taxon>Microcella</taxon>
    </lineage>
</organism>
<evidence type="ECO:0000313" key="2">
    <source>
        <dbReference type="Proteomes" id="UP001164706"/>
    </source>
</evidence>
<dbReference type="InterPro" id="IPR005583">
    <property type="entry name" value="YaaA"/>
</dbReference>
<dbReference type="AlphaFoldDB" id="A0A9E8S9V8"/>
<dbReference type="Proteomes" id="UP001164706">
    <property type="component" value="Chromosome"/>
</dbReference>
<dbReference type="PANTHER" id="PTHR30283">
    <property type="entry name" value="PEROXIDE STRESS RESPONSE PROTEIN YAAA"/>
    <property type="match status" value="1"/>
</dbReference>
<keyword evidence="2" id="KW-1185">Reference proteome</keyword>
<proteinExistence type="predicted"/>
<sequence>MLLLLPPSETKRDGGAPGSALDVDALLAADDAAVRDARLATLAALEQLVAGDDAHAARALGVGAKIAEAELARDRAVRSSPLMPALERYTGVLFDALDAPTLSAAARERAGRHVRIHSALLGLLGADDPVPAYRLSHSSRLPGGALRRRWAPALGALLERHEGPILDLRSEGYAALGPLPARPDALFVRVVAEGPDGAVRALNHFNKKSKGLFVRALLEHGDPPDSVEGLLEVAREAGWVLRPGAEGELALVAREG</sequence>
<accession>A0A9E8S9V8</accession>
<dbReference type="GO" id="GO:0005829">
    <property type="term" value="C:cytosol"/>
    <property type="evidence" value="ECO:0007669"/>
    <property type="project" value="TreeGrafter"/>
</dbReference>
<evidence type="ECO:0000313" key="1">
    <source>
        <dbReference type="EMBL" id="WAB82763.1"/>
    </source>
</evidence>
<dbReference type="EMBL" id="CP113089">
    <property type="protein sequence ID" value="WAB82763.1"/>
    <property type="molecule type" value="Genomic_DNA"/>
</dbReference>
<dbReference type="PANTHER" id="PTHR30283:SF4">
    <property type="entry name" value="PEROXIDE STRESS RESISTANCE PROTEIN YAAA"/>
    <property type="match status" value="1"/>
</dbReference>
<dbReference type="KEGG" id="mdb:OVN18_10355"/>
<name>A0A9E8S9V8_9MICO</name>
<dbReference type="Pfam" id="PF03883">
    <property type="entry name" value="H2O2_YaaD"/>
    <property type="match status" value="1"/>
</dbReference>
<gene>
    <name evidence="1" type="primary">yaaA</name>
    <name evidence="1" type="ORF">OVN18_10355</name>
</gene>
<reference evidence="1" key="1">
    <citation type="submission" date="2022-11" db="EMBL/GenBank/DDBJ databases">
        <title>Description of Microcella daejonensis nov. sp, isolated from riverside soil.</title>
        <authorList>
            <person name="Molina K.M."/>
            <person name="Kim S.B."/>
        </authorList>
    </citation>
    <scope>NUCLEOTIDE SEQUENCE</scope>
    <source>
        <strain evidence="1">MMS21-STM12</strain>
    </source>
</reference>
<dbReference type="GO" id="GO:0033194">
    <property type="term" value="P:response to hydroperoxide"/>
    <property type="evidence" value="ECO:0007669"/>
    <property type="project" value="TreeGrafter"/>
</dbReference>